<organism evidence="4 5">
    <name type="scientific">Orchesella cincta</name>
    <name type="common">Springtail</name>
    <name type="synonym">Podura cincta</name>
    <dbReference type="NCBI Taxonomy" id="48709"/>
    <lineage>
        <taxon>Eukaryota</taxon>
        <taxon>Metazoa</taxon>
        <taxon>Ecdysozoa</taxon>
        <taxon>Arthropoda</taxon>
        <taxon>Hexapoda</taxon>
        <taxon>Collembola</taxon>
        <taxon>Entomobryomorpha</taxon>
        <taxon>Entomobryoidea</taxon>
        <taxon>Orchesellidae</taxon>
        <taxon>Orchesellinae</taxon>
        <taxon>Orchesella</taxon>
    </lineage>
</organism>
<dbReference type="GO" id="GO:0016705">
    <property type="term" value="F:oxidoreductase activity, acting on paired donors, with incorporation or reduction of molecular oxygen"/>
    <property type="evidence" value="ECO:0007669"/>
    <property type="project" value="InterPro"/>
</dbReference>
<dbReference type="PANTHER" id="PTHR24299">
    <property type="entry name" value="CYTOCHROME P450 FAMILY 1"/>
    <property type="match status" value="1"/>
</dbReference>
<dbReference type="Proteomes" id="UP000094527">
    <property type="component" value="Unassembled WGS sequence"/>
</dbReference>
<dbReference type="GO" id="GO:0005506">
    <property type="term" value="F:iron ion binding"/>
    <property type="evidence" value="ECO:0007669"/>
    <property type="project" value="InterPro"/>
</dbReference>
<comment type="similarity">
    <text evidence="1">Belongs to the cytochrome P450 family.</text>
</comment>
<name>A0A1D2MAJ0_ORCCI</name>
<feature type="non-terminal residue" evidence="4">
    <location>
        <position position="1"/>
    </location>
</feature>
<accession>A0A1D2MAJ0</accession>
<keyword evidence="3" id="KW-0812">Transmembrane</keyword>
<dbReference type="Pfam" id="PF00067">
    <property type="entry name" value="p450"/>
    <property type="match status" value="1"/>
</dbReference>
<dbReference type="GO" id="GO:0020037">
    <property type="term" value="F:heme binding"/>
    <property type="evidence" value="ECO:0007669"/>
    <property type="project" value="InterPro"/>
</dbReference>
<dbReference type="InterPro" id="IPR036396">
    <property type="entry name" value="Cyt_P450_sf"/>
</dbReference>
<evidence type="ECO:0000256" key="1">
    <source>
        <dbReference type="ARBA" id="ARBA00010617"/>
    </source>
</evidence>
<dbReference type="EMBL" id="LJIJ01002274">
    <property type="protein sequence ID" value="ODM89951.1"/>
    <property type="molecule type" value="Genomic_DNA"/>
</dbReference>
<evidence type="ECO:0000313" key="5">
    <source>
        <dbReference type="Proteomes" id="UP000094527"/>
    </source>
</evidence>
<reference evidence="4 5" key="1">
    <citation type="journal article" date="2016" name="Genome Biol. Evol.">
        <title>Gene Family Evolution Reflects Adaptation to Soil Environmental Stressors in the Genome of the Collembolan Orchesella cincta.</title>
        <authorList>
            <person name="Faddeeva-Vakhrusheva A."/>
            <person name="Derks M.F."/>
            <person name="Anvar S.Y."/>
            <person name="Agamennone V."/>
            <person name="Suring W."/>
            <person name="Smit S."/>
            <person name="van Straalen N.M."/>
            <person name="Roelofs D."/>
        </authorList>
    </citation>
    <scope>NUCLEOTIDE SEQUENCE [LARGE SCALE GENOMIC DNA]</scope>
    <source>
        <tissue evidence="4">Mixed pool</tissue>
    </source>
</reference>
<keyword evidence="3" id="KW-0472">Membrane</keyword>
<dbReference type="AlphaFoldDB" id="A0A1D2MAJ0"/>
<keyword evidence="5" id="KW-1185">Reference proteome</keyword>
<dbReference type="Gene3D" id="1.10.630.10">
    <property type="entry name" value="Cytochrome P450"/>
    <property type="match status" value="1"/>
</dbReference>
<dbReference type="GO" id="GO:0004497">
    <property type="term" value="F:monooxygenase activity"/>
    <property type="evidence" value="ECO:0007669"/>
    <property type="project" value="UniProtKB-KW"/>
</dbReference>
<keyword evidence="2" id="KW-0503">Monooxygenase</keyword>
<sequence>PQLLNQTCLSTYANRHDWFSDPSLFSTLNVKSCKMILVVNILILVIFLLVWWFVQDKRSYKNYPPGPPRIPILGNILQIASESPFPSVAFLNLSKKYGDVMFLKMGNG</sequence>
<evidence type="ECO:0000256" key="2">
    <source>
        <dbReference type="ARBA" id="ARBA00023033"/>
    </source>
</evidence>
<keyword evidence="3" id="KW-1133">Transmembrane helix</keyword>
<evidence type="ECO:0000256" key="3">
    <source>
        <dbReference type="SAM" id="Phobius"/>
    </source>
</evidence>
<dbReference type="SUPFAM" id="SSF48264">
    <property type="entry name" value="Cytochrome P450"/>
    <property type="match status" value="1"/>
</dbReference>
<dbReference type="OrthoDB" id="1055148at2759"/>
<protein>
    <submittedName>
        <fullName evidence="4">Costunolide synthase</fullName>
    </submittedName>
</protein>
<proteinExistence type="inferred from homology"/>
<keyword evidence="2" id="KW-0560">Oxidoreductase</keyword>
<comment type="caution">
    <text evidence="4">The sequence shown here is derived from an EMBL/GenBank/DDBJ whole genome shotgun (WGS) entry which is preliminary data.</text>
</comment>
<gene>
    <name evidence="4" type="ORF">Ocin01_16730</name>
</gene>
<feature type="transmembrane region" description="Helical" evidence="3">
    <location>
        <begin position="35"/>
        <end position="54"/>
    </location>
</feature>
<dbReference type="InterPro" id="IPR001128">
    <property type="entry name" value="Cyt_P450"/>
</dbReference>
<dbReference type="STRING" id="48709.A0A1D2MAJ0"/>
<evidence type="ECO:0000313" key="4">
    <source>
        <dbReference type="EMBL" id="ODM89951.1"/>
    </source>
</evidence>
<dbReference type="PANTHER" id="PTHR24299:SF21">
    <property type="entry name" value="OS09G0441600 PROTEIN"/>
    <property type="match status" value="1"/>
</dbReference>